<keyword evidence="10 15" id="KW-0798">TonB box</keyword>
<proteinExistence type="inferred from homology"/>
<comment type="similarity">
    <text evidence="2 14 15">Belongs to the TonB-dependent receptor family.</text>
</comment>
<evidence type="ECO:0000313" key="20">
    <source>
        <dbReference type="Proteomes" id="UP000571084"/>
    </source>
</evidence>
<sequence length="734" mass="80754">MTHQFRFKPIYLLILQAVAVYAQAQEATPPPEVITVFGQGQTRQVQNITRDDLAKALPGTSPLKTLEKLPGVNFESADPFGAYEWSTRFSVRGFTQSQMGFTLDGVPLGDMSYGNNNGLHISRAISSENIGRVTLSQGAGAVGTASTSNLGGTVQFVSIDPGDQLGVTAAQTFGSNNTYRTFARLDTGLLSSGTKAYVSVTRQRAEKWKGAGSQDQDQFNSKLVHMFGENKLSLFYNHSDRRETDYQDMSLDMTKRLGANWDNYAPDWQRALNAARGVFSGGVNSLDDAYYLGSGLRKDDLAGATLDVKLTESSVLKTTLYHHGDEGQGHWYTPYTPSSATVPISIRTSEYKIERDGVITDLTWDLGRHTINGGFWAERSLHTLSRNFYAVSGPDNTNYFLSNPTSTVFKQKFTTTTTQLYLQDTVSMLGNTLHLNFGFKTPKVTIDATSLIGTRAAGTLTASKSFLPQVGLNYALTRDDELFTSLAQNMRAYQPGVTGPFSQTQAAFNLSVGKIKPETSTTLDMGYRFKREHLSGSVAVYHAEFNDRLLSVATCAGILGCPSTFVNVGKVETMGVEAAAVWKLAPQWSWFNSATYNNSKYKSDYMDNGVVVAVGGKQVVDSPKTMFNTELSYENEHWFSRVNAKYTGKRYYTYLNDGQVPAYWTMNLSAGYKQKSFVGVKDFSIQLNVENLLNKQYYSTVGTNGFIKSDPTGSFATLLTGAPRQIFLTISGKI</sequence>
<keyword evidence="6 14" id="KW-0812">Transmembrane</keyword>
<evidence type="ECO:0000313" key="19">
    <source>
        <dbReference type="EMBL" id="MBB5201209.1"/>
    </source>
</evidence>
<evidence type="ECO:0000256" key="16">
    <source>
        <dbReference type="SAM" id="SignalP"/>
    </source>
</evidence>
<dbReference type="Pfam" id="PF07715">
    <property type="entry name" value="Plug"/>
    <property type="match status" value="1"/>
</dbReference>
<dbReference type="Gene3D" id="2.40.170.20">
    <property type="entry name" value="TonB-dependent receptor, beta-barrel domain"/>
    <property type="match status" value="1"/>
</dbReference>
<evidence type="ECO:0000256" key="6">
    <source>
        <dbReference type="ARBA" id="ARBA00022692"/>
    </source>
</evidence>
<comment type="subcellular location">
    <subcellularLocation>
        <location evidence="1 14">Cell outer membrane</location>
        <topology evidence="1 14">Multi-pass membrane protein</topology>
    </subcellularLocation>
</comment>
<keyword evidence="8" id="KW-0408">Iron</keyword>
<keyword evidence="4 14" id="KW-1134">Transmembrane beta strand</keyword>
<dbReference type="Proteomes" id="UP000571084">
    <property type="component" value="Unassembled WGS sequence"/>
</dbReference>
<accession>A0A840RXS4</accession>
<gene>
    <name evidence="19" type="ORF">HNR39_003058</name>
</gene>
<dbReference type="InterPro" id="IPR012910">
    <property type="entry name" value="Plug_dom"/>
</dbReference>
<dbReference type="AlphaFoldDB" id="A0A840RXS4"/>
<dbReference type="PANTHER" id="PTHR32552:SF89">
    <property type="entry name" value="CATECHOLATE SIDEROPHORE RECEPTOR FIU"/>
    <property type="match status" value="1"/>
</dbReference>
<dbReference type="Gene3D" id="2.170.130.10">
    <property type="entry name" value="TonB-dependent receptor, plug domain"/>
    <property type="match status" value="1"/>
</dbReference>
<evidence type="ECO:0000256" key="1">
    <source>
        <dbReference type="ARBA" id="ARBA00004571"/>
    </source>
</evidence>
<organism evidence="19 20">
    <name type="scientific">Glaciimonas immobilis</name>
    <dbReference type="NCBI Taxonomy" id="728004"/>
    <lineage>
        <taxon>Bacteria</taxon>
        <taxon>Pseudomonadati</taxon>
        <taxon>Pseudomonadota</taxon>
        <taxon>Betaproteobacteria</taxon>
        <taxon>Burkholderiales</taxon>
        <taxon>Oxalobacteraceae</taxon>
        <taxon>Glaciimonas</taxon>
    </lineage>
</organism>
<evidence type="ECO:0000256" key="13">
    <source>
        <dbReference type="ARBA" id="ARBA00023237"/>
    </source>
</evidence>
<dbReference type="PANTHER" id="PTHR32552">
    <property type="entry name" value="FERRICHROME IRON RECEPTOR-RELATED"/>
    <property type="match status" value="1"/>
</dbReference>
<dbReference type="SUPFAM" id="SSF56935">
    <property type="entry name" value="Porins"/>
    <property type="match status" value="1"/>
</dbReference>
<name>A0A840RXS4_9BURK</name>
<keyword evidence="20" id="KW-1185">Reference proteome</keyword>
<evidence type="ECO:0000256" key="9">
    <source>
        <dbReference type="ARBA" id="ARBA00023065"/>
    </source>
</evidence>
<evidence type="ECO:0000256" key="11">
    <source>
        <dbReference type="ARBA" id="ARBA00023136"/>
    </source>
</evidence>
<evidence type="ECO:0000256" key="4">
    <source>
        <dbReference type="ARBA" id="ARBA00022452"/>
    </source>
</evidence>
<keyword evidence="12 19" id="KW-0675">Receptor</keyword>
<keyword evidence="11 14" id="KW-0472">Membrane</keyword>
<evidence type="ECO:0000256" key="7">
    <source>
        <dbReference type="ARBA" id="ARBA00022729"/>
    </source>
</evidence>
<evidence type="ECO:0000256" key="5">
    <source>
        <dbReference type="ARBA" id="ARBA00022496"/>
    </source>
</evidence>
<keyword evidence="9" id="KW-0406">Ion transport</keyword>
<evidence type="ECO:0000256" key="10">
    <source>
        <dbReference type="ARBA" id="ARBA00023077"/>
    </source>
</evidence>
<keyword evidence="7 16" id="KW-0732">Signal</keyword>
<dbReference type="CDD" id="cd01347">
    <property type="entry name" value="ligand_gated_channel"/>
    <property type="match status" value="1"/>
</dbReference>
<dbReference type="InterPro" id="IPR036942">
    <property type="entry name" value="Beta-barrel_TonB_sf"/>
</dbReference>
<feature type="domain" description="TonB-dependent receptor plug" evidence="18">
    <location>
        <begin position="42"/>
        <end position="152"/>
    </location>
</feature>
<evidence type="ECO:0000256" key="15">
    <source>
        <dbReference type="RuleBase" id="RU003357"/>
    </source>
</evidence>
<evidence type="ECO:0000256" key="8">
    <source>
        <dbReference type="ARBA" id="ARBA00023004"/>
    </source>
</evidence>
<evidence type="ECO:0000256" key="14">
    <source>
        <dbReference type="PROSITE-ProRule" id="PRU01360"/>
    </source>
</evidence>
<evidence type="ECO:0000259" key="17">
    <source>
        <dbReference type="Pfam" id="PF00593"/>
    </source>
</evidence>
<dbReference type="EMBL" id="JACHHQ010000006">
    <property type="protein sequence ID" value="MBB5201209.1"/>
    <property type="molecule type" value="Genomic_DNA"/>
</dbReference>
<reference evidence="19 20" key="1">
    <citation type="submission" date="2020-08" db="EMBL/GenBank/DDBJ databases">
        <title>Genomic Encyclopedia of Type Strains, Phase IV (KMG-IV): sequencing the most valuable type-strain genomes for metagenomic binning, comparative biology and taxonomic classification.</title>
        <authorList>
            <person name="Goeker M."/>
        </authorList>
    </citation>
    <scope>NUCLEOTIDE SEQUENCE [LARGE SCALE GENOMIC DNA]</scope>
    <source>
        <strain evidence="19 20">DSM 23240</strain>
    </source>
</reference>
<evidence type="ECO:0000256" key="3">
    <source>
        <dbReference type="ARBA" id="ARBA00022448"/>
    </source>
</evidence>
<dbReference type="GO" id="GO:0015344">
    <property type="term" value="F:siderophore uptake transmembrane transporter activity"/>
    <property type="evidence" value="ECO:0007669"/>
    <property type="project" value="TreeGrafter"/>
</dbReference>
<dbReference type="InterPro" id="IPR039426">
    <property type="entry name" value="TonB-dep_rcpt-like"/>
</dbReference>
<dbReference type="RefSeq" id="WP_245182423.1">
    <property type="nucleotide sequence ID" value="NZ_JAAOZT010000012.1"/>
</dbReference>
<keyword evidence="13 14" id="KW-0998">Cell outer membrane</keyword>
<protein>
    <submittedName>
        <fullName evidence="19">Iron complex outermembrane receptor protein</fullName>
    </submittedName>
</protein>
<keyword evidence="5" id="KW-0410">Iron transport</keyword>
<comment type="caution">
    <text evidence="19">The sequence shown here is derived from an EMBL/GenBank/DDBJ whole genome shotgun (WGS) entry which is preliminary data.</text>
</comment>
<dbReference type="PROSITE" id="PS52016">
    <property type="entry name" value="TONB_DEPENDENT_REC_3"/>
    <property type="match status" value="1"/>
</dbReference>
<dbReference type="InterPro" id="IPR037066">
    <property type="entry name" value="Plug_dom_sf"/>
</dbReference>
<evidence type="ECO:0000259" key="18">
    <source>
        <dbReference type="Pfam" id="PF07715"/>
    </source>
</evidence>
<dbReference type="InterPro" id="IPR000531">
    <property type="entry name" value="Beta-barrel_TonB"/>
</dbReference>
<dbReference type="GO" id="GO:0009279">
    <property type="term" value="C:cell outer membrane"/>
    <property type="evidence" value="ECO:0007669"/>
    <property type="project" value="UniProtKB-SubCell"/>
</dbReference>
<evidence type="ECO:0000256" key="12">
    <source>
        <dbReference type="ARBA" id="ARBA00023170"/>
    </source>
</evidence>
<dbReference type="Pfam" id="PF00593">
    <property type="entry name" value="TonB_dep_Rec_b-barrel"/>
    <property type="match status" value="1"/>
</dbReference>
<keyword evidence="3 14" id="KW-0813">Transport</keyword>
<feature type="signal peptide" evidence="16">
    <location>
        <begin position="1"/>
        <end position="24"/>
    </location>
</feature>
<evidence type="ECO:0000256" key="2">
    <source>
        <dbReference type="ARBA" id="ARBA00009810"/>
    </source>
</evidence>
<feature type="domain" description="TonB-dependent receptor-like beta-barrel" evidence="17">
    <location>
        <begin position="248"/>
        <end position="692"/>
    </location>
</feature>
<feature type="chain" id="PRO_5032984804" evidence="16">
    <location>
        <begin position="25"/>
        <end position="734"/>
    </location>
</feature>